<keyword evidence="2" id="KW-0540">Nuclease</keyword>
<keyword evidence="2" id="KW-0548">Nucleotidyltransferase</keyword>
<dbReference type="GO" id="GO:0003964">
    <property type="term" value="F:RNA-directed DNA polymerase activity"/>
    <property type="evidence" value="ECO:0007669"/>
    <property type="project" value="UniProtKB-KW"/>
</dbReference>
<dbReference type="CDD" id="cd01650">
    <property type="entry name" value="RT_nLTR_like"/>
    <property type="match status" value="1"/>
</dbReference>
<sequence length="451" mass="51860">MYSRSLSYVWTLDGLSDSFPVTCGVRQGCLLSPLLFSIYINDLVDELRKGIRINDSICKILMYADDLVLVANSAHNLQINISILDEYCAIWGLTLNLDKSKIMVFRNGGSLKSSERWHYRGEEIEVVNSYKYLGVTLTPRLSFQAHLKEKASGAKFALNVIWKSVISSNSVPAAAKTRIFNSVMRAILCYASPVWGFDEYEIVERLLRLFVKKLYFLPSYTPSYMIHLETGLDPISCYTLGLHFKYVVNVLKMPQDRLPRILANEVIRTKIFWYAKWETLAAEYAPEISLDWSNVTDLEHSLRVLLTNVIAGRRDEMVARANNSSRYTLYRELDYGARSGNLLANSSVDLSISRWVMKLRCELLALNYRPYGTEDRDQCSLCNLQVREDTYHFVCICPILKCMRISVFGSDVLTREVFINFLNGDSWPKLAHFTRVAWKYRGELVAEFNFC</sequence>
<dbReference type="Gene3D" id="3.30.70.270">
    <property type="match status" value="1"/>
</dbReference>
<dbReference type="PANTHER" id="PTHR47027">
    <property type="entry name" value="REVERSE TRANSCRIPTASE DOMAIN-CONTAINING PROTEIN"/>
    <property type="match status" value="1"/>
</dbReference>
<keyword evidence="2" id="KW-0695">RNA-directed DNA polymerase</keyword>
<keyword evidence="2" id="KW-0808">Transferase</keyword>
<dbReference type="AlphaFoldDB" id="A0A224XCG0"/>
<dbReference type="InterPro" id="IPR043502">
    <property type="entry name" value="DNA/RNA_pol_sf"/>
</dbReference>
<dbReference type="PANTHER" id="PTHR47027:SF20">
    <property type="entry name" value="REVERSE TRANSCRIPTASE-LIKE PROTEIN WITH RNA-DIRECTED DNA POLYMERASE DOMAIN"/>
    <property type="match status" value="1"/>
</dbReference>
<protein>
    <submittedName>
        <fullName evidence="2">Putative endonuclease-reverse transcriptase</fullName>
    </submittedName>
</protein>
<evidence type="ECO:0000313" key="2">
    <source>
        <dbReference type="EMBL" id="JAW10077.1"/>
    </source>
</evidence>
<dbReference type="GO" id="GO:0004519">
    <property type="term" value="F:endonuclease activity"/>
    <property type="evidence" value="ECO:0007669"/>
    <property type="project" value="UniProtKB-KW"/>
</dbReference>
<keyword evidence="2" id="KW-0255">Endonuclease</keyword>
<dbReference type="InterPro" id="IPR000477">
    <property type="entry name" value="RT_dom"/>
</dbReference>
<proteinExistence type="predicted"/>
<reference evidence="2" key="1">
    <citation type="journal article" date="2018" name="PLoS Negl. Trop. Dis.">
        <title>An insight into the salivary gland and fat body transcriptome of Panstrongylus lignarius (Hemiptera: Heteroptera), the main vector of Chagas disease in Peru.</title>
        <authorList>
            <person name="Nevoa J.C."/>
            <person name="Mendes M.T."/>
            <person name="da Silva M.V."/>
            <person name="Soares S.C."/>
            <person name="Oliveira C.J.F."/>
            <person name="Ribeiro J.M.C."/>
        </authorList>
    </citation>
    <scope>NUCLEOTIDE SEQUENCE</scope>
</reference>
<dbReference type="Pfam" id="PF00078">
    <property type="entry name" value="RVT_1"/>
    <property type="match status" value="1"/>
</dbReference>
<keyword evidence="2" id="KW-0378">Hydrolase</keyword>
<feature type="domain" description="Reverse transcriptase" evidence="1">
    <location>
        <begin position="1"/>
        <end position="137"/>
    </location>
</feature>
<evidence type="ECO:0000259" key="1">
    <source>
        <dbReference type="PROSITE" id="PS50878"/>
    </source>
</evidence>
<dbReference type="InterPro" id="IPR043128">
    <property type="entry name" value="Rev_trsase/Diguanyl_cyclase"/>
</dbReference>
<name>A0A224XCG0_9HEMI</name>
<organism evidence="2">
    <name type="scientific">Panstrongylus lignarius</name>
    <dbReference type="NCBI Taxonomy" id="156445"/>
    <lineage>
        <taxon>Eukaryota</taxon>
        <taxon>Metazoa</taxon>
        <taxon>Ecdysozoa</taxon>
        <taxon>Arthropoda</taxon>
        <taxon>Hexapoda</taxon>
        <taxon>Insecta</taxon>
        <taxon>Pterygota</taxon>
        <taxon>Neoptera</taxon>
        <taxon>Paraneoptera</taxon>
        <taxon>Hemiptera</taxon>
        <taxon>Heteroptera</taxon>
        <taxon>Panheteroptera</taxon>
        <taxon>Cimicomorpha</taxon>
        <taxon>Reduviidae</taxon>
        <taxon>Triatominae</taxon>
        <taxon>Panstrongylus</taxon>
    </lineage>
</organism>
<dbReference type="PROSITE" id="PS50878">
    <property type="entry name" value="RT_POL"/>
    <property type="match status" value="1"/>
</dbReference>
<accession>A0A224XCG0</accession>
<dbReference type="EMBL" id="GFTR01006349">
    <property type="protein sequence ID" value="JAW10077.1"/>
    <property type="molecule type" value="Transcribed_RNA"/>
</dbReference>
<dbReference type="SUPFAM" id="SSF56672">
    <property type="entry name" value="DNA/RNA polymerases"/>
    <property type="match status" value="1"/>
</dbReference>